<keyword evidence="1" id="KW-0418">Kinase</keyword>
<proteinExistence type="predicted"/>
<dbReference type="EMBL" id="LXQA010141589">
    <property type="protein sequence ID" value="MCI24452.1"/>
    <property type="molecule type" value="Genomic_DNA"/>
</dbReference>
<keyword evidence="1" id="KW-0675">Receptor</keyword>
<dbReference type="InterPro" id="IPR011009">
    <property type="entry name" value="Kinase-like_dom_sf"/>
</dbReference>
<dbReference type="PANTHER" id="PTHR48055:SF46">
    <property type="entry name" value="LEUCINE-RICH REPEAT SERINE_THREONINE-PROTEIN KINASE 1"/>
    <property type="match status" value="1"/>
</dbReference>
<comment type="caution">
    <text evidence="1">The sequence shown here is derived from an EMBL/GenBank/DDBJ whole genome shotgun (WGS) entry which is preliminary data.</text>
</comment>
<dbReference type="GO" id="GO:0016301">
    <property type="term" value="F:kinase activity"/>
    <property type="evidence" value="ECO:0007669"/>
    <property type="project" value="UniProtKB-KW"/>
</dbReference>
<reference evidence="1 2" key="1">
    <citation type="journal article" date="2018" name="Front. Plant Sci.">
        <title>Red Clover (Trifolium pratense) and Zigzag Clover (T. medium) - A Picture of Genomic Similarities and Differences.</title>
        <authorList>
            <person name="Dluhosova J."/>
            <person name="Istvanek J."/>
            <person name="Nedelnik J."/>
            <person name="Repkova J."/>
        </authorList>
    </citation>
    <scope>NUCLEOTIDE SEQUENCE [LARGE SCALE GENOMIC DNA]</scope>
    <source>
        <strain evidence="2">cv. 10/8</strain>
        <tissue evidence="1">Leaf</tissue>
    </source>
</reference>
<sequence>YSFGIVLLELLTGKKAVDNDSNLHQLILSKADNNTVMEAVDPEVSVTCIDLAHVKKTFQLALLCTRRNSSERPTMHEVARVLISLLPAPPSKVKVVATAAAAKSFDYAPFVVEKGQQHRKLDGLQPQQDSSSPNAE</sequence>
<protein>
    <submittedName>
        <fullName evidence="1">LRR receptor-like serine/threonine-protein kinase ERL1-like</fullName>
    </submittedName>
</protein>
<dbReference type="SUPFAM" id="SSF56112">
    <property type="entry name" value="Protein kinase-like (PK-like)"/>
    <property type="match status" value="1"/>
</dbReference>
<feature type="non-terminal residue" evidence="1">
    <location>
        <position position="136"/>
    </location>
</feature>
<feature type="non-terminal residue" evidence="1">
    <location>
        <position position="1"/>
    </location>
</feature>
<dbReference type="Proteomes" id="UP000265520">
    <property type="component" value="Unassembled WGS sequence"/>
</dbReference>
<dbReference type="GO" id="GO:0016020">
    <property type="term" value="C:membrane"/>
    <property type="evidence" value="ECO:0007669"/>
    <property type="project" value="TreeGrafter"/>
</dbReference>
<dbReference type="PANTHER" id="PTHR48055">
    <property type="entry name" value="LEUCINE-RICH REPEAT RECEPTOR PROTEIN KINASE EMS1"/>
    <property type="match status" value="1"/>
</dbReference>
<evidence type="ECO:0000313" key="2">
    <source>
        <dbReference type="Proteomes" id="UP000265520"/>
    </source>
</evidence>
<dbReference type="Gene3D" id="1.10.510.10">
    <property type="entry name" value="Transferase(Phosphotransferase) domain 1"/>
    <property type="match status" value="1"/>
</dbReference>
<keyword evidence="2" id="KW-1185">Reference proteome</keyword>
<dbReference type="InterPro" id="IPR051564">
    <property type="entry name" value="LRR_receptor-like_kinase"/>
</dbReference>
<name>A0A392QKS1_9FABA</name>
<keyword evidence="1" id="KW-0808">Transferase</keyword>
<organism evidence="1 2">
    <name type="scientific">Trifolium medium</name>
    <dbReference type="NCBI Taxonomy" id="97028"/>
    <lineage>
        <taxon>Eukaryota</taxon>
        <taxon>Viridiplantae</taxon>
        <taxon>Streptophyta</taxon>
        <taxon>Embryophyta</taxon>
        <taxon>Tracheophyta</taxon>
        <taxon>Spermatophyta</taxon>
        <taxon>Magnoliopsida</taxon>
        <taxon>eudicotyledons</taxon>
        <taxon>Gunneridae</taxon>
        <taxon>Pentapetalae</taxon>
        <taxon>rosids</taxon>
        <taxon>fabids</taxon>
        <taxon>Fabales</taxon>
        <taxon>Fabaceae</taxon>
        <taxon>Papilionoideae</taxon>
        <taxon>50 kb inversion clade</taxon>
        <taxon>NPAAA clade</taxon>
        <taxon>Hologalegina</taxon>
        <taxon>IRL clade</taxon>
        <taxon>Trifolieae</taxon>
        <taxon>Trifolium</taxon>
    </lineage>
</organism>
<accession>A0A392QKS1</accession>
<evidence type="ECO:0000313" key="1">
    <source>
        <dbReference type="EMBL" id="MCI24452.1"/>
    </source>
</evidence>
<dbReference type="AlphaFoldDB" id="A0A392QKS1"/>